<dbReference type="SMART" id="SM00327">
    <property type="entry name" value="VWA"/>
    <property type="match status" value="1"/>
</dbReference>
<dbReference type="NCBIfam" id="TIGR02031">
    <property type="entry name" value="BchD-ChlD"/>
    <property type="match status" value="1"/>
</dbReference>
<dbReference type="SMART" id="SM00382">
    <property type="entry name" value="AAA"/>
    <property type="match status" value="1"/>
</dbReference>
<comment type="subcellular location">
    <subcellularLocation>
        <location evidence="1 13">Plastid</location>
        <location evidence="1 13">Chloroplast</location>
    </subcellularLocation>
</comment>
<evidence type="ECO:0000256" key="3">
    <source>
        <dbReference type="ARBA" id="ARBA00005799"/>
    </source>
</evidence>
<evidence type="ECO:0000256" key="12">
    <source>
        <dbReference type="ARBA" id="ARBA00048693"/>
    </source>
</evidence>
<feature type="region of interest" description="Disordered" evidence="14">
    <location>
        <begin position="444"/>
        <end position="495"/>
    </location>
</feature>
<protein>
    <recommendedName>
        <fullName evidence="13">Mg-protoporphyrin IX chelatase</fullName>
        <ecNumber evidence="13">6.6.1.1</ecNumber>
    </recommendedName>
</protein>
<dbReference type="InterPro" id="IPR011776">
    <property type="entry name" value="Mg_chelatase_ATPase-dsu"/>
</dbReference>
<dbReference type="InterPro" id="IPR041628">
    <property type="entry name" value="ChlI/MoxR_AAA_lid"/>
</dbReference>
<evidence type="ECO:0000313" key="17">
    <source>
        <dbReference type="Proteomes" id="UP001229421"/>
    </source>
</evidence>
<comment type="pathway">
    <text evidence="2 13">Porphyrin-containing compound metabolism; chlorophyll biosynthesis.</text>
</comment>
<evidence type="ECO:0000256" key="13">
    <source>
        <dbReference type="RuleBase" id="RU362087"/>
    </source>
</evidence>
<reference evidence="16" key="1">
    <citation type="journal article" date="2023" name="bioRxiv">
        <title>Improved chromosome-level genome assembly for marigold (Tagetes erecta).</title>
        <authorList>
            <person name="Jiang F."/>
            <person name="Yuan L."/>
            <person name="Wang S."/>
            <person name="Wang H."/>
            <person name="Xu D."/>
            <person name="Wang A."/>
            <person name="Fan W."/>
        </authorList>
    </citation>
    <scope>NUCLEOTIDE SEQUENCE</scope>
    <source>
        <strain evidence="16">WSJ</strain>
        <tissue evidence="16">Leaf</tissue>
    </source>
</reference>
<comment type="subunit">
    <text evidence="13">The magnesium chelatase complex is a heterotrimer consisting of subunits CHLI, CHLD, AND CHLH.</text>
</comment>
<evidence type="ECO:0000256" key="8">
    <source>
        <dbReference type="ARBA" id="ARBA00022741"/>
    </source>
</evidence>
<dbReference type="GO" id="GO:0015979">
    <property type="term" value="P:photosynthesis"/>
    <property type="evidence" value="ECO:0007669"/>
    <property type="project" value="UniProtKB-UniRule"/>
</dbReference>
<sequence>MRPLMIVLRDLEQSLWYVWITVDKLSSSSFPLSLHFTSSMAFLQPPPSSTTSSQSPFIYNPFIFPSTSFNLHSISTTHSSSPLNIKHNTHRFRIRASATLESNNGAATISVDTPPSTSTYGRQYFPLAAVVGQDAIKTALLLGAIDREIGGIAISGKRGTAKTVMARGLHAILPPIDVVVGSFSNADPACPEEWEDGLADKVEYDSNGNIKTQVVRSPFVQIPLGVTEDRLIGSVDVEESVRTGTTVFQPGLLAEAHRGVLYVDEISLLDEGISNLLLNVLTDGVNIVEREGISFRHPCKPLLIATYNPEEGAVREHLLDRIAINLSADLPMSFEDRVAAVGIATQFQEKSNDVFKMMEEETDSAKTQIILAREYLKDVTVSREQLKYLVMEALRGGCQGHRAELYAARVAKCLAAFEGREKVNVDDLKKAVELVILPRSIINENPPDQQQQQQPPPPPPPQNQDSEGQEEQEEEEDNNEDNENEEENEQQQDQIPDEFIFDAEGGLVDEKLLFFAQQAQRKKGKAGRAKNVIFSEDRGRYIKPMLPKGPVKRLAVDATLRAAAPYQRLRREKDVQKIRKVFVEKTDMRAKRMARKAGALVIFVVDASGSMALNRMQNAKGAALKLLAESYTSRDQVAIIPFRGDAAEVLLPPSRSISMARKRLERLPCGGGSPLAHGLTTAVRVGMNAEKSGDVGRIMIVAITDGRANISLKRSNDPETASDAPRPSSQELKDEILEVAGKIYKAGMSLLVIDTENKFVSTGFAKEIARVAQGKYYYLPNASDAVISAATKDALTNLKNS</sequence>
<keyword evidence="5 13" id="KW-0602">Photosynthesis</keyword>
<dbReference type="EC" id="6.6.1.1" evidence="13"/>
<evidence type="ECO:0000313" key="16">
    <source>
        <dbReference type="EMBL" id="KAK1409841.1"/>
    </source>
</evidence>
<evidence type="ECO:0000256" key="2">
    <source>
        <dbReference type="ARBA" id="ARBA00005173"/>
    </source>
</evidence>
<comment type="function">
    <text evidence="13">Involved in chlorophyll biosynthesis. Catalyzes the insertion of magnesium ion into protoporphyrin IX to yield Mg-protoporphyrin IX.</text>
</comment>
<dbReference type="InterPro" id="IPR036465">
    <property type="entry name" value="vWFA_dom_sf"/>
</dbReference>
<keyword evidence="6 13" id="KW-0436">Ligase</keyword>
<evidence type="ECO:0000256" key="14">
    <source>
        <dbReference type="SAM" id="MobiDB-lite"/>
    </source>
</evidence>
<comment type="catalytic activity">
    <reaction evidence="12 13">
        <text>protoporphyrin IX + Mg(2+) + ATP + H2O = Mg-protoporphyrin IX + ADP + phosphate + 3 H(+)</text>
        <dbReference type="Rhea" id="RHEA:13961"/>
        <dbReference type="ChEBI" id="CHEBI:15377"/>
        <dbReference type="ChEBI" id="CHEBI:15378"/>
        <dbReference type="ChEBI" id="CHEBI:18420"/>
        <dbReference type="ChEBI" id="CHEBI:30616"/>
        <dbReference type="ChEBI" id="CHEBI:43474"/>
        <dbReference type="ChEBI" id="CHEBI:57306"/>
        <dbReference type="ChEBI" id="CHEBI:60492"/>
        <dbReference type="ChEBI" id="CHEBI:456216"/>
        <dbReference type="EC" id="6.6.1.1"/>
    </reaction>
</comment>
<evidence type="ECO:0000256" key="1">
    <source>
        <dbReference type="ARBA" id="ARBA00004229"/>
    </source>
</evidence>
<dbReference type="AlphaFoldDB" id="A0AAD8JW89"/>
<dbReference type="FunFam" id="3.40.50.410:FF:000079">
    <property type="entry name" value="Mg-protoporphyrin IX chelatase"/>
    <property type="match status" value="1"/>
</dbReference>
<dbReference type="GO" id="GO:0005524">
    <property type="term" value="F:ATP binding"/>
    <property type="evidence" value="ECO:0007669"/>
    <property type="project" value="UniProtKB-UniRule"/>
</dbReference>
<dbReference type="Proteomes" id="UP001229421">
    <property type="component" value="Unassembled WGS sequence"/>
</dbReference>
<dbReference type="EMBL" id="JAUHHV010000010">
    <property type="protein sequence ID" value="KAK1409841.1"/>
    <property type="molecule type" value="Genomic_DNA"/>
</dbReference>
<keyword evidence="9 13" id="KW-0067">ATP-binding</keyword>
<dbReference type="GO" id="GO:0015995">
    <property type="term" value="P:chlorophyll biosynthetic process"/>
    <property type="evidence" value="ECO:0007669"/>
    <property type="project" value="UniProtKB-KW"/>
</dbReference>
<dbReference type="SUPFAM" id="SSF53300">
    <property type="entry name" value="vWA-like"/>
    <property type="match status" value="1"/>
</dbReference>
<dbReference type="InterPro" id="IPR003593">
    <property type="entry name" value="AAA+_ATPase"/>
</dbReference>
<dbReference type="Pfam" id="PF13519">
    <property type="entry name" value="VWA_2"/>
    <property type="match status" value="1"/>
</dbReference>
<dbReference type="Gene3D" id="3.40.50.300">
    <property type="entry name" value="P-loop containing nucleotide triphosphate hydrolases"/>
    <property type="match status" value="1"/>
</dbReference>
<keyword evidence="11 13" id="KW-0149">Chlorophyll biosynthesis</keyword>
<dbReference type="Gene3D" id="3.40.50.410">
    <property type="entry name" value="von Willebrand factor, type A domain"/>
    <property type="match status" value="1"/>
</dbReference>
<keyword evidence="7 13" id="KW-0934">Plastid</keyword>
<keyword evidence="17" id="KW-1185">Reference proteome</keyword>
<evidence type="ECO:0000256" key="4">
    <source>
        <dbReference type="ARBA" id="ARBA00022528"/>
    </source>
</evidence>
<organism evidence="16 17">
    <name type="scientific">Tagetes erecta</name>
    <name type="common">African marigold</name>
    <dbReference type="NCBI Taxonomy" id="13708"/>
    <lineage>
        <taxon>Eukaryota</taxon>
        <taxon>Viridiplantae</taxon>
        <taxon>Streptophyta</taxon>
        <taxon>Embryophyta</taxon>
        <taxon>Tracheophyta</taxon>
        <taxon>Spermatophyta</taxon>
        <taxon>Magnoliopsida</taxon>
        <taxon>eudicotyledons</taxon>
        <taxon>Gunneridae</taxon>
        <taxon>Pentapetalae</taxon>
        <taxon>asterids</taxon>
        <taxon>campanulids</taxon>
        <taxon>Asterales</taxon>
        <taxon>Asteraceae</taxon>
        <taxon>Asteroideae</taxon>
        <taxon>Heliantheae alliance</taxon>
        <taxon>Tageteae</taxon>
        <taxon>Tagetes</taxon>
    </lineage>
</organism>
<dbReference type="CDD" id="cd00009">
    <property type="entry name" value="AAA"/>
    <property type="match status" value="1"/>
</dbReference>
<dbReference type="CDD" id="cd01451">
    <property type="entry name" value="vWA_Magnesium_chelatase"/>
    <property type="match status" value="1"/>
</dbReference>
<dbReference type="Pfam" id="PF17863">
    <property type="entry name" value="AAA_lid_2"/>
    <property type="match status" value="1"/>
</dbReference>
<feature type="compositionally biased region" description="Acidic residues" evidence="14">
    <location>
        <begin position="467"/>
        <end position="495"/>
    </location>
</feature>
<name>A0AAD8JW89_TARER</name>
<dbReference type="Pfam" id="PF01078">
    <property type="entry name" value="Mg_chelatase"/>
    <property type="match status" value="1"/>
</dbReference>
<dbReference type="PROSITE" id="PS50234">
    <property type="entry name" value="VWFA"/>
    <property type="match status" value="1"/>
</dbReference>
<dbReference type="Gene3D" id="1.10.8.80">
    <property type="entry name" value="Magnesium chelatase subunit I, C-Terminal domain"/>
    <property type="match status" value="1"/>
</dbReference>
<evidence type="ECO:0000256" key="9">
    <source>
        <dbReference type="ARBA" id="ARBA00022840"/>
    </source>
</evidence>
<comment type="activity regulation">
    <text evidence="13">Redox regulation; active in reducing conditions, inactive in oxidizing conditions.</text>
</comment>
<comment type="similarity">
    <text evidence="3 13">Belongs to the Mg-chelatase subunits D/I family.</text>
</comment>
<dbReference type="PANTHER" id="PTHR43473:SF2">
    <property type="entry name" value="MAGNESIUM-CHELATASE SUBUNIT CHLD, CHLOROPLASTIC"/>
    <property type="match status" value="1"/>
</dbReference>
<dbReference type="InterPro" id="IPR000523">
    <property type="entry name" value="Mg_chelatse_chII-like_cat_dom"/>
</dbReference>
<evidence type="ECO:0000259" key="15">
    <source>
        <dbReference type="PROSITE" id="PS50234"/>
    </source>
</evidence>
<accession>A0AAD8JW89</accession>
<keyword evidence="8 13" id="KW-0547">Nucleotide-binding</keyword>
<keyword evidence="4 13" id="KW-0150">Chloroplast</keyword>
<dbReference type="InterPro" id="IPR041702">
    <property type="entry name" value="BchD/ChlD_VWA"/>
</dbReference>
<evidence type="ECO:0000256" key="10">
    <source>
        <dbReference type="ARBA" id="ARBA00022946"/>
    </source>
</evidence>
<evidence type="ECO:0000256" key="7">
    <source>
        <dbReference type="ARBA" id="ARBA00022640"/>
    </source>
</evidence>
<keyword evidence="10" id="KW-0809">Transit peptide</keyword>
<dbReference type="InterPro" id="IPR002035">
    <property type="entry name" value="VWF_A"/>
</dbReference>
<evidence type="ECO:0000256" key="5">
    <source>
        <dbReference type="ARBA" id="ARBA00022531"/>
    </source>
</evidence>
<dbReference type="GO" id="GO:0009507">
    <property type="term" value="C:chloroplast"/>
    <property type="evidence" value="ECO:0007669"/>
    <property type="project" value="UniProtKB-SubCell"/>
</dbReference>
<dbReference type="PANTHER" id="PTHR43473">
    <property type="entry name" value="MAGNESIUM-CHELATASE SUBUNIT CHLD, CHLOROPLASTIC"/>
    <property type="match status" value="1"/>
</dbReference>
<dbReference type="InterPro" id="IPR027417">
    <property type="entry name" value="P-loop_NTPase"/>
</dbReference>
<gene>
    <name evidence="16" type="ORF">QVD17_36370</name>
</gene>
<dbReference type="GO" id="GO:0016851">
    <property type="term" value="F:magnesium chelatase activity"/>
    <property type="evidence" value="ECO:0007669"/>
    <property type="project" value="UniProtKB-UniRule"/>
</dbReference>
<proteinExistence type="inferred from homology"/>
<feature type="domain" description="VWFA" evidence="15">
    <location>
        <begin position="600"/>
        <end position="795"/>
    </location>
</feature>
<evidence type="ECO:0000256" key="6">
    <source>
        <dbReference type="ARBA" id="ARBA00022598"/>
    </source>
</evidence>
<evidence type="ECO:0000256" key="11">
    <source>
        <dbReference type="ARBA" id="ARBA00023171"/>
    </source>
</evidence>
<comment type="caution">
    <text evidence="16">The sequence shown here is derived from an EMBL/GenBank/DDBJ whole genome shotgun (WGS) entry which is preliminary data.</text>
</comment>
<dbReference type="SUPFAM" id="SSF52540">
    <property type="entry name" value="P-loop containing nucleoside triphosphate hydrolases"/>
    <property type="match status" value="1"/>
</dbReference>